<geneLocation type="nucleomorph" evidence="1"/>
<dbReference type="RefSeq" id="XP_001712468.1">
    <property type="nucleotide sequence ID" value="XM_001712416.1"/>
</dbReference>
<reference evidence="1 2" key="1">
    <citation type="journal article" date="2007" name="Proc. Natl. Acad. Sci. U.S.A.">
        <title>Nucleomorph genome of Hemiselmis andersenii reveals complete intron loss and compaction as a driver of protein structure and function.</title>
        <authorList>
            <person name="Lane C.E."/>
            <person name="van den Heuvel K."/>
            <person name="Kozera C."/>
            <person name="Curtis B.A."/>
            <person name="Parsons B.J."/>
            <person name="Bowman S."/>
            <person name="Archibald J.M."/>
        </authorList>
    </citation>
    <scope>NUCLEOTIDE SEQUENCE [LARGE SCALE GENOMIC DNA]</scope>
    <source>
        <strain evidence="1 2">CCMP644</strain>
    </source>
</reference>
<protein>
    <submittedName>
        <fullName evidence="1">Uncharacterized protein</fullName>
    </submittedName>
</protein>
<dbReference type="Gene3D" id="1.25.40.120">
    <property type="entry name" value="Protein prenylyltransferase"/>
    <property type="match status" value="1"/>
</dbReference>
<dbReference type="Proteomes" id="UP000243127">
    <property type="component" value="Nucleomorph 2"/>
</dbReference>
<evidence type="ECO:0000313" key="1">
    <source>
        <dbReference type="EMBL" id="ABW98143.1"/>
    </source>
</evidence>
<sequence length="239" mass="29748">MNVSLLFVYSIKKKHRFFSLDEIKPPFSNIFLKLNNLIKGNDYSLLSFSIFHFFFFANIQEKIFLETKKHLIKKEFFISFKESFFFSYLLRKLKNFSIWYHKYWLWKKETFFIKKKNGKNFYIKILIDPKNIHAWNFFYKTPIFLNSSFWKILVLIENLEYADFINSSPWNYHIILLLRSKNLSQYIFKFFKKKKLYFFSLFPDFFWESLLKILKIKNSRLFILENYFKIKKKFQKKKF</sequence>
<keyword evidence="1" id="KW-0542">Nucleomorph</keyword>
<proteinExistence type="predicted"/>
<name>A9BKY8_HEMAN</name>
<evidence type="ECO:0000313" key="2">
    <source>
        <dbReference type="Proteomes" id="UP000243127"/>
    </source>
</evidence>
<accession>A9BKY8</accession>
<dbReference type="AlphaFoldDB" id="A9BKY8"/>
<dbReference type="EMBL" id="CP000882">
    <property type="protein sequence ID" value="ABW98143.1"/>
    <property type="molecule type" value="Genomic_DNA"/>
</dbReference>
<dbReference type="SUPFAM" id="SSF48439">
    <property type="entry name" value="Protein prenylyltransferase"/>
    <property type="match status" value="1"/>
</dbReference>
<dbReference type="GeneID" id="5739679"/>
<organism evidence="1 2">
    <name type="scientific">Hemiselmis andersenii</name>
    <name type="common">Cryptophyte alga</name>
    <dbReference type="NCBI Taxonomy" id="464988"/>
    <lineage>
        <taxon>Eukaryota</taxon>
        <taxon>Cryptophyceae</taxon>
        <taxon>Cryptomonadales</taxon>
        <taxon>Hemiselmidaceae</taxon>
        <taxon>Hemiselmis</taxon>
    </lineage>
</organism>
<gene>
    <name evidence="1" type="ORF">HAN_2g325</name>
</gene>